<dbReference type="Proteomes" id="UP001221519">
    <property type="component" value="Chromosome"/>
</dbReference>
<evidence type="ECO:0000313" key="8">
    <source>
        <dbReference type="Proteomes" id="UP001221519"/>
    </source>
</evidence>
<sequence>MTKQVPKISESEWEVMTVLWERAPRTAGEVIDALQQRTDWKPKTIRTLLDRLVKKQAVSINQDTKVYTFAPLFSQYECQQAETQSFVKRIYGGTMKSMLVHFFEDNAVSDEEIKELRSLLNEKTDKKK</sequence>
<reference evidence="5 8" key="1">
    <citation type="submission" date="2023-02" db="EMBL/GenBank/DDBJ databases">
        <title>Pathogen: clinical or host-associated sample.</title>
        <authorList>
            <person name="Hergert J."/>
            <person name="Casey R."/>
            <person name="Wagner J."/>
            <person name="Young E.L."/>
            <person name="Oakeson K.F."/>
        </authorList>
    </citation>
    <scope>NUCLEOTIDE SEQUENCE</scope>
    <source>
        <strain evidence="6 8">2022CK-00829</strain>
        <strain evidence="5">2022CK-00830</strain>
    </source>
</reference>
<evidence type="ECO:0000256" key="2">
    <source>
        <dbReference type="ARBA" id="ARBA00023015"/>
    </source>
</evidence>
<keyword evidence="4" id="KW-0804">Transcription</keyword>
<dbReference type="Gene3D" id="1.10.4040.10">
    <property type="entry name" value="Penicillinase repressor domain"/>
    <property type="match status" value="1"/>
</dbReference>
<dbReference type="InterPro" id="IPR005650">
    <property type="entry name" value="BlaI_family"/>
</dbReference>
<dbReference type="RefSeq" id="WP_047911872.1">
    <property type="nucleotide sequence ID" value="NZ_CP118101.1"/>
</dbReference>
<dbReference type="InterPro" id="IPR036390">
    <property type="entry name" value="WH_DNA-bd_sf"/>
</dbReference>
<dbReference type="EMBL" id="CP118101">
    <property type="protein sequence ID" value="WDH80580.1"/>
    <property type="molecule type" value="Genomic_DNA"/>
</dbReference>
<dbReference type="AlphaFoldDB" id="A0AAX3MVX4"/>
<dbReference type="NCBIfam" id="NF012168">
    <property type="entry name" value="BlaI_of_BCL"/>
    <property type="match status" value="1"/>
</dbReference>
<keyword evidence="3" id="KW-0238">DNA-binding</keyword>
<evidence type="ECO:0000313" key="7">
    <source>
        <dbReference type="Proteomes" id="UP001220962"/>
    </source>
</evidence>
<accession>A0AAX3MVX4</accession>
<evidence type="ECO:0000256" key="3">
    <source>
        <dbReference type="ARBA" id="ARBA00023125"/>
    </source>
</evidence>
<dbReference type="PIRSF" id="PIRSF019455">
    <property type="entry name" value="CopR_AtkY"/>
    <property type="match status" value="1"/>
</dbReference>
<protein>
    <submittedName>
        <fullName evidence="5">Penicillinase repressor BlaI</fullName>
    </submittedName>
</protein>
<evidence type="ECO:0000256" key="4">
    <source>
        <dbReference type="ARBA" id="ARBA00023163"/>
    </source>
</evidence>
<dbReference type="Proteomes" id="UP001220962">
    <property type="component" value="Chromosome"/>
</dbReference>
<dbReference type="Gene3D" id="1.10.10.10">
    <property type="entry name" value="Winged helix-like DNA-binding domain superfamily/Winged helix DNA-binding domain"/>
    <property type="match status" value="1"/>
</dbReference>
<evidence type="ECO:0000313" key="6">
    <source>
        <dbReference type="EMBL" id="WDI00273.1"/>
    </source>
</evidence>
<dbReference type="InterPro" id="IPR036388">
    <property type="entry name" value="WH-like_DNA-bd_sf"/>
</dbReference>
<name>A0AAX3MVX4_9BACL</name>
<gene>
    <name evidence="5" type="primary">blaI</name>
    <name evidence="5" type="ORF">PUW23_13520</name>
    <name evidence="6" type="ORF">PUW25_13230</name>
</gene>
<dbReference type="GO" id="GO:0045892">
    <property type="term" value="P:negative regulation of DNA-templated transcription"/>
    <property type="evidence" value="ECO:0007669"/>
    <property type="project" value="InterPro"/>
</dbReference>
<proteinExistence type="inferred from homology"/>
<evidence type="ECO:0000256" key="1">
    <source>
        <dbReference type="ARBA" id="ARBA00011046"/>
    </source>
</evidence>
<keyword evidence="8" id="KW-1185">Reference proteome</keyword>
<dbReference type="Pfam" id="PF03965">
    <property type="entry name" value="Penicillinase_R"/>
    <property type="match status" value="1"/>
</dbReference>
<dbReference type="EMBL" id="CP118108">
    <property type="protein sequence ID" value="WDI00273.1"/>
    <property type="molecule type" value="Genomic_DNA"/>
</dbReference>
<dbReference type="SUPFAM" id="SSF46785">
    <property type="entry name" value="Winged helix' DNA-binding domain"/>
    <property type="match status" value="1"/>
</dbReference>
<organism evidence="5 7">
    <name type="scientific">Paenibacillus urinalis</name>
    <dbReference type="NCBI Taxonomy" id="521520"/>
    <lineage>
        <taxon>Bacteria</taxon>
        <taxon>Bacillati</taxon>
        <taxon>Bacillota</taxon>
        <taxon>Bacilli</taxon>
        <taxon>Bacillales</taxon>
        <taxon>Paenibacillaceae</taxon>
        <taxon>Paenibacillus</taxon>
    </lineage>
</organism>
<evidence type="ECO:0000313" key="5">
    <source>
        <dbReference type="EMBL" id="WDH80580.1"/>
    </source>
</evidence>
<comment type="similarity">
    <text evidence="1">Belongs to the BlaI transcriptional regulatory family.</text>
</comment>
<keyword evidence="2" id="KW-0805">Transcription regulation</keyword>
<dbReference type="GO" id="GO:0003677">
    <property type="term" value="F:DNA binding"/>
    <property type="evidence" value="ECO:0007669"/>
    <property type="project" value="UniProtKB-KW"/>
</dbReference>